<comment type="caution">
    <text evidence="1">The sequence shown here is derived from an EMBL/GenBank/DDBJ whole genome shotgun (WGS) entry which is preliminary data.</text>
</comment>
<accession>A0A317Q8M9</accession>
<gene>
    <name evidence="1" type="ORF">DES37_101323</name>
</gene>
<sequence>MNRYFMFVKQRFILFYCYFIRRHSLFNGNVIKVETMF</sequence>
<proteinExistence type="predicted"/>
<evidence type="ECO:0000313" key="1">
    <source>
        <dbReference type="EMBL" id="PWW12749.1"/>
    </source>
</evidence>
<protein>
    <submittedName>
        <fullName evidence="1">Uncharacterized protein</fullName>
    </submittedName>
</protein>
<dbReference type="AlphaFoldDB" id="A0A317Q8M9"/>
<reference evidence="1 2" key="1">
    <citation type="submission" date="2018-05" db="EMBL/GenBank/DDBJ databases">
        <title>Genomic Encyclopedia of Type Strains, Phase IV (KMG-IV): sequencing the most valuable type-strain genomes for metagenomic binning, comparative biology and taxonomic classification.</title>
        <authorList>
            <person name="Goeker M."/>
        </authorList>
    </citation>
    <scope>NUCLEOTIDE SEQUENCE [LARGE SCALE GENOMIC DNA]</scope>
    <source>
        <strain evidence="1 2">DSM 19579</strain>
    </source>
</reference>
<keyword evidence="2" id="KW-1185">Reference proteome</keyword>
<organism evidence="1 2">
    <name type="scientific">Mangrovibacter plantisponsor</name>
    <dbReference type="NCBI Taxonomy" id="451513"/>
    <lineage>
        <taxon>Bacteria</taxon>
        <taxon>Pseudomonadati</taxon>
        <taxon>Pseudomonadota</taxon>
        <taxon>Gammaproteobacteria</taxon>
        <taxon>Enterobacterales</taxon>
        <taxon>Enterobacteriaceae</taxon>
        <taxon>Mangrovibacter</taxon>
    </lineage>
</organism>
<dbReference type="Proteomes" id="UP000246744">
    <property type="component" value="Unassembled WGS sequence"/>
</dbReference>
<dbReference type="EMBL" id="QGTS01000001">
    <property type="protein sequence ID" value="PWW12749.1"/>
    <property type="molecule type" value="Genomic_DNA"/>
</dbReference>
<evidence type="ECO:0000313" key="2">
    <source>
        <dbReference type="Proteomes" id="UP000246744"/>
    </source>
</evidence>
<name>A0A317Q8M9_9ENTR</name>